<dbReference type="InterPro" id="IPR000039">
    <property type="entry name" value="Ribosomal_eL18"/>
</dbReference>
<dbReference type="AlphaFoldDB" id="A0A075G4P3"/>
<accession>A0A075G4P3</accession>
<reference evidence="5" key="1">
    <citation type="journal article" date="2014" name="Genome Biol. Evol.">
        <title>Pangenome evidence for extensive interdomain horizontal transfer affecting lineage core and shell genes in uncultured planktonic thaumarchaeota and euryarchaeota.</title>
        <authorList>
            <person name="Deschamps P."/>
            <person name="Zivanovic Y."/>
            <person name="Moreira D."/>
            <person name="Rodriguez-Valera F."/>
            <person name="Lopez-Garcia P."/>
        </authorList>
    </citation>
    <scope>NUCLEOTIDE SEQUENCE</scope>
</reference>
<keyword evidence="2 5" id="KW-0689">Ribosomal protein</keyword>
<name>A0A075G4P3_9EURY</name>
<organism evidence="5">
    <name type="scientific">uncultured marine group II/III euryarchaeote AD1000_87_H07</name>
    <dbReference type="NCBI Taxonomy" id="1457819"/>
    <lineage>
        <taxon>Archaea</taxon>
        <taxon>Methanobacteriati</taxon>
        <taxon>Methanobacteriota</taxon>
        <taxon>environmental samples</taxon>
    </lineage>
</organism>
<dbReference type="GO" id="GO:0003723">
    <property type="term" value="F:RNA binding"/>
    <property type="evidence" value="ECO:0007669"/>
    <property type="project" value="TreeGrafter"/>
</dbReference>
<evidence type="ECO:0000256" key="2">
    <source>
        <dbReference type="ARBA" id="ARBA00022980"/>
    </source>
</evidence>
<dbReference type="InterPro" id="IPR036227">
    <property type="entry name" value="Ribosomal_uL15/eL18_sf"/>
</dbReference>
<evidence type="ECO:0000256" key="3">
    <source>
        <dbReference type="ARBA" id="ARBA00023274"/>
    </source>
</evidence>
<dbReference type="Pfam" id="PF00828">
    <property type="entry name" value="Ribosomal_L27A"/>
    <property type="match status" value="1"/>
</dbReference>
<dbReference type="PANTHER" id="PTHR10934">
    <property type="entry name" value="60S RIBOSOMAL PROTEIN L18"/>
    <property type="match status" value="1"/>
</dbReference>
<dbReference type="PANTHER" id="PTHR10934:SF2">
    <property type="entry name" value="LARGE RIBOSOMAL SUBUNIT PROTEIN EL18"/>
    <property type="match status" value="1"/>
</dbReference>
<dbReference type="GO" id="GO:0022625">
    <property type="term" value="C:cytosolic large ribosomal subunit"/>
    <property type="evidence" value="ECO:0007669"/>
    <property type="project" value="TreeGrafter"/>
</dbReference>
<dbReference type="SUPFAM" id="SSF52080">
    <property type="entry name" value="Ribosomal proteins L15p and L18e"/>
    <property type="match status" value="1"/>
</dbReference>
<evidence type="ECO:0000256" key="1">
    <source>
        <dbReference type="ARBA" id="ARBA00006815"/>
    </source>
</evidence>
<comment type="similarity">
    <text evidence="1">Belongs to the eukaryotic ribosomal protein eL18 family.</text>
</comment>
<dbReference type="InterPro" id="IPR021131">
    <property type="entry name" value="Ribosomal_uL15/eL18"/>
</dbReference>
<dbReference type="NCBIfam" id="NF003079">
    <property type="entry name" value="PRK04005.1"/>
    <property type="match status" value="1"/>
</dbReference>
<evidence type="ECO:0000259" key="4">
    <source>
        <dbReference type="Pfam" id="PF00828"/>
    </source>
</evidence>
<keyword evidence="3" id="KW-0687">Ribonucleoprotein</keyword>
<feature type="domain" description="Large ribosomal subunit protein uL15/eL18" evidence="4">
    <location>
        <begin position="56"/>
        <end position="88"/>
    </location>
</feature>
<sequence length="109" mass="11804">MALIDDLRDQSRSTGSALWRDIARRLESSRKNWSEPNLSHLSRHAADKDTILVPGKVLGSGEINAGQTVAAYSFSTGAITKIEASGGRTLSIRELMEENPNGRGVRILG</sequence>
<dbReference type="GO" id="GO:0006412">
    <property type="term" value="P:translation"/>
    <property type="evidence" value="ECO:0007669"/>
    <property type="project" value="InterPro"/>
</dbReference>
<dbReference type="EMBL" id="KF900489">
    <property type="protein sequence ID" value="AIE96777.1"/>
    <property type="molecule type" value="Genomic_DNA"/>
</dbReference>
<gene>
    <name evidence="5" type="primary">RP-L18e</name>
    <name evidence="5" type="synonym">RPL18</name>
</gene>
<proteinExistence type="inferred from homology"/>
<protein>
    <submittedName>
        <fullName evidence="5">Ribosomal protein L18AE (RP-L18e, RPL18)</fullName>
    </submittedName>
</protein>
<evidence type="ECO:0000313" key="5">
    <source>
        <dbReference type="EMBL" id="AIE96777.1"/>
    </source>
</evidence>
<dbReference type="Gene3D" id="3.100.10.10">
    <property type="match status" value="1"/>
</dbReference>
<dbReference type="GO" id="GO:0003735">
    <property type="term" value="F:structural constituent of ribosome"/>
    <property type="evidence" value="ECO:0007669"/>
    <property type="project" value="InterPro"/>
</dbReference>